<dbReference type="GO" id="GO:0003677">
    <property type="term" value="F:DNA binding"/>
    <property type="evidence" value="ECO:0007669"/>
    <property type="project" value="InterPro"/>
</dbReference>
<evidence type="ECO:0000256" key="1">
    <source>
        <dbReference type="SAM" id="MobiDB-lite"/>
    </source>
</evidence>
<dbReference type="InterPro" id="IPR038109">
    <property type="entry name" value="DNA_bind_recomb_sf"/>
</dbReference>
<dbReference type="InterPro" id="IPR036162">
    <property type="entry name" value="Resolvase-like_N_sf"/>
</dbReference>
<dbReference type="Pfam" id="PF00239">
    <property type="entry name" value="Resolvase"/>
    <property type="match status" value="1"/>
</dbReference>
<gene>
    <name evidence="3" type="ORF">GCM10017635_27960</name>
</gene>
<dbReference type="PANTHER" id="PTHR30461">
    <property type="entry name" value="DNA-INVERTASE FROM LAMBDOID PROPHAGE"/>
    <property type="match status" value="1"/>
</dbReference>
<organism evidence="3 4">
    <name type="scientific">Paracoccus kondratievae</name>
    <dbReference type="NCBI Taxonomy" id="135740"/>
    <lineage>
        <taxon>Bacteria</taxon>
        <taxon>Pseudomonadati</taxon>
        <taxon>Pseudomonadota</taxon>
        <taxon>Alphaproteobacteria</taxon>
        <taxon>Rhodobacterales</taxon>
        <taxon>Paracoccaceae</taxon>
        <taxon>Paracoccus</taxon>
    </lineage>
</organism>
<dbReference type="InterPro" id="IPR006119">
    <property type="entry name" value="Resolv_N"/>
</dbReference>
<protein>
    <recommendedName>
        <fullName evidence="2">Recombinase domain-containing protein</fullName>
    </recommendedName>
</protein>
<evidence type="ECO:0000313" key="4">
    <source>
        <dbReference type="Proteomes" id="UP001143349"/>
    </source>
</evidence>
<dbReference type="EMBL" id="BSFH01000083">
    <property type="protein sequence ID" value="GLK65322.1"/>
    <property type="molecule type" value="Genomic_DNA"/>
</dbReference>
<dbReference type="InterPro" id="IPR011109">
    <property type="entry name" value="DNA_bind_recombinase_dom"/>
</dbReference>
<dbReference type="Pfam" id="PF13408">
    <property type="entry name" value="Zn_ribbon_recom"/>
    <property type="match status" value="1"/>
</dbReference>
<dbReference type="InterPro" id="IPR050639">
    <property type="entry name" value="SSR_resolvase"/>
</dbReference>
<feature type="domain" description="Recombinase" evidence="2">
    <location>
        <begin position="80"/>
        <end position="223"/>
    </location>
</feature>
<evidence type="ECO:0000313" key="3">
    <source>
        <dbReference type="EMBL" id="GLK65322.1"/>
    </source>
</evidence>
<accession>A0AAD3P0J2</accession>
<dbReference type="Gene3D" id="3.40.50.1390">
    <property type="entry name" value="Resolvase, N-terminal catalytic domain"/>
    <property type="match status" value="1"/>
</dbReference>
<dbReference type="Pfam" id="PF07508">
    <property type="entry name" value="Recombinase"/>
    <property type="match status" value="1"/>
</dbReference>
<dbReference type="SUPFAM" id="SSF53041">
    <property type="entry name" value="Resolvase-like"/>
    <property type="match status" value="1"/>
</dbReference>
<dbReference type="Gene3D" id="3.90.1750.20">
    <property type="entry name" value="Putative Large Serine Recombinase, Chain B, Domain 2"/>
    <property type="match status" value="1"/>
</dbReference>
<proteinExistence type="predicted"/>
<keyword evidence="4" id="KW-1185">Reference proteome</keyword>
<feature type="region of interest" description="Disordered" evidence="1">
    <location>
        <begin position="330"/>
        <end position="365"/>
    </location>
</feature>
<dbReference type="PROSITE" id="PS51737">
    <property type="entry name" value="RECOMBINASE_DNA_BIND"/>
    <property type="match status" value="1"/>
</dbReference>
<evidence type="ECO:0000259" key="2">
    <source>
        <dbReference type="PROSITE" id="PS51737"/>
    </source>
</evidence>
<dbReference type="GO" id="GO:0000150">
    <property type="term" value="F:DNA strand exchange activity"/>
    <property type="evidence" value="ECO:0007669"/>
    <property type="project" value="InterPro"/>
</dbReference>
<sequence length="444" mass="49242">MVLAEALDRISRDQADVATLYKHLKFAGVTIVTLTEGEISELRVGLKGTMNALFLKDLAMKTHRGLRGRVEKGKAGGGLCYGYRVLKTLDASGEPIRGDREIVSGEADTIRRIFREFASGKSPKAIAVDLNRDGIPGPLGRAWGDTSIRGHASRGTGIVNNELYMGVLVWNRLRFVKDPSTGKRVSRPNPESQWIRTEVPHLRIVDDELWNAVRARQKQIAEIFGPNPANTREGRMKRVHLANRPTSLLSGLLTCGCCGGKVGIITPNRYACLNHHRRGTCENNRTITRQNIEARVLTGLKEKLVSSEAAQDAFAPLDFATDVATPRCASRRRAPDSRTSRSPPPSCGRNWPESSNKYSRTGNDKASCCQRLPFWTRTRKTASCRCRTLGFFPRIWTGVLEIFLEEDAASSILVAEGWTEDPVWLAELLWTVAQGEIAPVRRAD</sequence>
<name>A0AAD3P0J2_9RHOB</name>
<reference evidence="3" key="2">
    <citation type="submission" date="2023-01" db="EMBL/GenBank/DDBJ databases">
        <authorList>
            <person name="Sun Q."/>
            <person name="Evtushenko L."/>
        </authorList>
    </citation>
    <scope>NUCLEOTIDE SEQUENCE</scope>
    <source>
        <strain evidence="3">VKM B-2222</strain>
    </source>
</reference>
<comment type="caution">
    <text evidence="3">The sequence shown here is derived from an EMBL/GenBank/DDBJ whole genome shotgun (WGS) entry which is preliminary data.</text>
</comment>
<reference evidence="3" key="1">
    <citation type="journal article" date="2014" name="Int. J. Syst. Evol. Microbiol.">
        <title>Complete genome sequence of Corynebacterium casei LMG S-19264T (=DSM 44701T), isolated from a smear-ripened cheese.</title>
        <authorList>
            <consortium name="US DOE Joint Genome Institute (JGI-PGF)"/>
            <person name="Walter F."/>
            <person name="Albersmeier A."/>
            <person name="Kalinowski J."/>
            <person name="Ruckert C."/>
        </authorList>
    </citation>
    <scope>NUCLEOTIDE SEQUENCE</scope>
    <source>
        <strain evidence="3">VKM B-2222</strain>
    </source>
</reference>
<dbReference type="AlphaFoldDB" id="A0AAD3P0J2"/>
<dbReference type="Proteomes" id="UP001143349">
    <property type="component" value="Unassembled WGS sequence"/>
</dbReference>
<dbReference type="PANTHER" id="PTHR30461:SF23">
    <property type="entry name" value="DNA RECOMBINASE-RELATED"/>
    <property type="match status" value="1"/>
</dbReference>
<dbReference type="InterPro" id="IPR025827">
    <property type="entry name" value="Zn_ribbon_recom_dom"/>
</dbReference>
<feature type="compositionally biased region" description="Polar residues" evidence="1">
    <location>
        <begin position="352"/>
        <end position="361"/>
    </location>
</feature>